<reference evidence="1 2" key="1">
    <citation type="submission" date="2017-10" db="EMBL/GenBank/DDBJ databases">
        <title>Paenichitinophaga pekingensis gen. nov., sp. nov., isolated from activated sludge.</title>
        <authorList>
            <person name="Jin D."/>
            <person name="Kong X."/>
            <person name="Deng Y."/>
            <person name="Bai Z."/>
        </authorList>
    </citation>
    <scope>NUCLEOTIDE SEQUENCE [LARGE SCALE GENOMIC DNA]</scope>
    <source>
        <strain evidence="1 2">13</strain>
    </source>
</reference>
<evidence type="ECO:0008006" key="3">
    <source>
        <dbReference type="Google" id="ProtNLM"/>
    </source>
</evidence>
<dbReference type="KEGG" id="cbae:COR50_10265"/>
<proteinExistence type="predicted"/>
<dbReference type="Proteomes" id="UP000220133">
    <property type="component" value="Chromosome"/>
</dbReference>
<sequence>MYDYFVKDHLGNVRVVLTEQTDFSMYTATMETGNAPVETALFSNIDASRSAYPAASLANKQEAKLNANKEGSKIGPSLVLKVMAGDTISIAANAFYKSVTPQEQAAANIETDIVPALLNALGGAAPQNALKGSGIRSSPITADFYNNAYQRLRERDNGDNNTDRPKAYLDFVMFDEKFNLVEGNSGVKQVAASPDELQTLAEGQLVMEKSGFLYVYTSNESVQDVYFDNVTVAMQSGPVLEETHYYPFGLTMQGISEKALYNRENKYQYNGKELQNKEFSNGSGLEWYDYGARMYDVQIGRWHVIDPLVDSMRRWSPYNYAFDNPIRFIDPDGMRVADPGDKFKTPLEAARDFAKLYNDNSIMEGREYGSTIYAQKMRREILFTVILFQTQQGKLR</sequence>
<organism evidence="1 2">
    <name type="scientific">Chitinophaga caeni</name>
    <dbReference type="NCBI Taxonomy" id="2029983"/>
    <lineage>
        <taxon>Bacteria</taxon>
        <taxon>Pseudomonadati</taxon>
        <taxon>Bacteroidota</taxon>
        <taxon>Chitinophagia</taxon>
        <taxon>Chitinophagales</taxon>
        <taxon>Chitinophagaceae</taxon>
        <taxon>Chitinophaga</taxon>
    </lineage>
</organism>
<gene>
    <name evidence="1" type="ORF">COR50_10265</name>
</gene>
<accession>A0A291QU15</accession>
<evidence type="ECO:0000313" key="1">
    <source>
        <dbReference type="EMBL" id="ATL47519.1"/>
    </source>
</evidence>
<name>A0A291QU15_9BACT</name>
<keyword evidence="2" id="KW-1185">Reference proteome</keyword>
<dbReference type="AlphaFoldDB" id="A0A291QU15"/>
<dbReference type="PANTHER" id="PTHR32305">
    <property type="match status" value="1"/>
</dbReference>
<dbReference type="InterPro" id="IPR022385">
    <property type="entry name" value="Rhs_assc_core"/>
</dbReference>
<evidence type="ECO:0000313" key="2">
    <source>
        <dbReference type="Proteomes" id="UP000220133"/>
    </source>
</evidence>
<dbReference type="NCBIfam" id="TIGR03696">
    <property type="entry name" value="Rhs_assc_core"/>
    <property type="match status" value="1"/>
</dbReference>
<dbReference type="InterPro" id="IPR050708">
    <property type="entry name" value="T6SS_VgrG/RHS"/>
</dbReference>
<protein>
    <recommendedName>
        <fullName evidence="3">RHS repeat-associated core domain-containing protein</fullName>
    </recommendedName>
</protein>
<dbReference type="Gene3D" id="2.180.10.10">
    <property type="entry name" value="RHS repeat-associated core"/>
    <property type="match status" value="1"/>
</dbReference>
<dbReference type="EMBL" id="CP023777">
    <property type="protein sequence ID" value="ATL47519.1"/>
    <property type="molecule type" value="Genomic_DNA"/>
</dbReference>
<dbReference type="PANTHER" id="PTHR32305:SF15">
    <property type="entry name" value="PROTEIN RHSA-RELATED"/>
    <property type="match status" value="1"/>
</dbReference>